<keyword evidence="4" id="KW-0597">Phosphoprotein</keyword>
<dbReference type="Pfam" id="PF01237">
    <property type="entry name" value="Oxysterol_BP"/>
    <property type="match status" value="1"/>
</dbReference>
<name>A0A7J7IVT5_BUGNE</name>
<evidence type="ECO:0000256" key="5">
    <source>
        <dbReference type="ARBA" id="ARBA00023055"/>
    </source>
</evidence>
<keyword evidence="5 9" id="KW-0445">Lipid transport</keyword>
<dbReference type="GO" id="GO:0005829">
    <property type="term" value="C:cytosol"/>
    <property type="evidence" value="ECO:0007669"/>
    <property type="project" value="TreeGrafter"/>
</dbReference>
<evidence type="ECO:0000256" key="1">
    <source>
        <dbReference type="ARBA" id="ARBA00004170"/>
    </source>
</evidence>
<proteinExistence type="inferred from homology"/>
<evidence type="ECO:0000256" key="8">
    <source>
        <dbReference type="RuleBase" id="RU003844"/>
    </source>
</evidence>
<dbReference type="GO" id="GO:0032934">
    <property type="term" value="F:sterol binding"/>
    <property type="evidence" value="ECO:0007669"/>
    <property type="project" value="TreeGrafter"/>
</dbReference>
<keyword evidence="7" id="KW-0472">Membrane</keyword>
<evidence type="ECO:0000256" key="9">
    <source>
        <dbReference type="RuleBase" id="RU003845"/>
    </source>
</evidence>
<keyword evidence="3 9" id="KW-0813">Transport</keyword>
<gene>
    <name evidence="11" type="ORF">EB796_023790</name>
</gene>
<keyword evidence="12" id="KW-1185">Reference proteome</keyword>
<dbReference type="EMBL" id="VXIV02003351">
    <property type="protein sequence ID" value="KAF6017925.1"/>
    <property type="molecule type" value="Genomic_DNA"/>
</dbReference>
<feature type="region of interest" description="Disordered" evidence="10">
    <location>
        <begin position="1"/>
        <end position="103"/>
    </location>
</feature>
<comment type="subcellular location">
    <subcellularLocation>
        <location evidence="1">Membrane</location>
        <topology evidence="1">Peripheral membrane protein</topology>
    </subcellularLocation>
</comment>
<evidence type="ECO:0000256" key="2">
    <source>
        <dbReference type="ARBA" id="ARBA00008842"/>
    </source>
</evidence>
<evidence type="ECO:0000313" key="11">
    <source>
        <dbReference type="EMBL" id="KAF6017925.1"/>
    </source>
</evidence>
<protein>
    <recommendedName>
        <fullName evidence="9">Oxysterol-binding protein</fullName>
    </recommendedName>
</protein>
<keyword evidence="6" id="KW-0446">Lipid-binding</keyword>
<dbReference type="OrthoDB" id="1854502at2759"/>
<dbReference type="GO" id="GO:0097038">
    <property type="term" value="C:perinuclear endoplasmic reticulum"/>
    <property type="evidence" value="ECO:0007669"/>
    <property type="project" value="TreeGrafter"/>
</dbReference>
<dbReference type="FunFam" id="2.40.160.120:FF:000003">
    <property type="entry name" value="Oxysterol-binding protein"/>
    <property type="match status" value="1"/>
</dbReference>
<reference evidence="11" key="1">
    <citation type="submission" date="2020-06" db="EMBL/GenBank/DDBJ databases">
        <title>Draft genome of Bugula neritina, a colonial animal packing powerful symbionts and potential medicines.</title>
        <authorList>
            <person name="Rayko M."/>
        </authorList>
    </citation>
    <scope>NUCLEOTIDE SEQUENCE [LARGE SCALE GENOMIC DNA]</scope>
    <source>
        <strain evidence="11">Kwan_BN1</strain>
    </source>
</reference>
<organism evidence="11 12">
    <name type="scientific">Bugula neritina</name>
    <name type="common">Brown bryozoan</name>
    <name type="synonym">Sertularia neritina</name>
    <dbReference type="NCBI Taxonomy" id="10212"/>
    <lineage>
        <taxon>Eukaryota</taxon>
        <taxon>Metazoa</taxon>
        <taxon>Spiralia</taxon>
        <taxon>Lophotrochozoa</taxon>
        <taxon>Bryozoa</taxon>
        <taxon>Gymnolaemata</taxon>
        <taxon>Cheilostomatida</taxon>
        <taxon>Flustrina</taxon>
        <taxon>Buguloidea</taxon>
        <taxon>Bugulidae</taxon>
        <taxon>Bugula</taxon>
    </lineage>
</organism>
<dbReference type="SUPFAM" id="SSF144000">
    <property type="entry name" value="Oxysterol-binding protein-like"/>
    <property type="match status" value="1"/>
</dbReference>
<comment type="caution">
    <text evidence="11">The sequence shown here is derived from an EMBL/GenBank/DDBJ whole genome shotgun (WGS) entry which is preliminary data.</text>
</comment>
<evidence type="ECO:0000313" key="12">
    <source>
        <dbReference type="Proteomes" id="UP000593567"/>
    </source>
</evidence>
<evidence type="ECO:0000256" key="3">
    <source>
        <dbReference type="ARBA" id="ARBA00022448"/>
    </source>
</evidence>
<dbReference type="GO" id="GO:0005886">
    <property type="term" value="C:plasma membrane"/>
    <property type="evidence" value="ECO:0007669"/>
    <property type="project" value="TreeGrafter"/>
</dbReference>
<dbReference type="InterPro" id="IPR000648">
    <property type="entry name" value="Oxysterol-bd"/>
</dbReference>
<dbReference type="GO" id="GO:0006869">
    <property type="term" value="P:lipid transport"/>
    <property type="evidence" value="ECO:0007669"/>
    <property type="project" value="UniProtKB-KW"/>
</dbReference>
<dbReference type="PANTHER" id="PTHR10972">
    <property type="entry name" value="OXYSTEROL-BINDING PROTEIN-RELATED"/>
    <property type="match status" value="1"/>
</dbReference>
<accession>A0A7J7IVT5</accession>
<dbReference type="PANTHER" id="PTHR10972:SF205">
    <property type="entry name" value="OXYSTEROL-BINDING PROTEIN 1"/>
    <property type="match status" value="1"/>
</dbReference>
<evidence type="ECO:0000256" key="6">
    <source>
        <dbReference type="ARBA" id="ARBA00023121"/>
    </source>
</evidence>
<evidence type="ECO:0000256" key="7">
    <source>
        <dbReference type="ARBA" id="ARBA00023136"/>
    </source>
</evidence>
<dbReference type="InterPro" id="IPR018494">
    <property type="entry name" value="Oxysterol-bd_CS"/>
</dbReference>
<feature type="compositionally biased region" description="Polar residues" evidence="10">
    <location>
        <begin position="68"/>
        <end position="88"/>
    </location>
</feature>
<sequence length="377" mass="42326">MGNEGSHLSCARSDRTPSISSKSHQQHERKARRSPSAVSGDSLGFQRQGSDSSSESGDERETAMVIYSKNSVKASTSSAANRPGSGSKTLVIPNGASKRNRRKCIPDKPNYSINLWSIMKNCVGRDLSKIPMPVNFNEPMSFLQRLTEDFEYSSCLDNAAKCDQWEQMCWVAAFTISSYCSTTTRTGKPFNPLLGETFECDRRDDLGWRSFTEQVSHHPPTCAMYATGNTGWSLEQEFTMSSKFRGKYLQIIPLGIAHCKFDGSGNHYTWRKVTTTVHNIIVGRLWVDNHGEMDIVNHKTGDKCHLKFSAYSYFSKDIPRKVTGVVTDKQGTARWVLRGTWDSQMEAAKVLGTSQHGSKPVFETGEYKVVWKRRFPP</sequence>
<feature type="compositionally biased region" description="Low complexity" evidence="10">
    <location>
        <begin position="46"/>
        <end position="55"/>
    </location>
</feature>
<dbReference type="Proteomes" id="UP000593567">
    <property type="component" value="Unassembled WGS sequence"/>
</dbReference>
<dbReference type="InterPro" id="IPR037239">
    <property type="entry name" value="OSBP_sf"/>
</dbReference>
<dbReference type="Gene3D" id="2.40.160.120">
    <property type="match status" value="1"/>
</dbReference>
<dbReference type="PROSITE" id="PS01013">
    <property type="entry name" value="OSBP"/>
    <property type="match status" value="1"/>
</dbReference>
<evidence type="ECO:0000256" key="4">
    <source>
        <dbReference type="ARBA" id="ARBA00022553"/>
    </source>
</evidence>
<evidence type="ECO:0000256" key="10">
    <source>
        <dbReference type="SAM" id="MobiDB-lite"/>
    </source>
</evidence>
<dbReference type="AlphaFoldDB" id="A0A7J7IVT5"/>
<comment type="similarity">
    <text evidence="2 8">Belongs to the OSBP family.</text>
</comment>